<name>A0A9D0ZQA5_9FIRM</name>
<sequence length="197" mass="22007">MTKEKKYKISKRKFVAAVIGVTVLTTATIGVVSLAQSKTENEPNISSYTISDYQMKIEFRKALGTDTLNKTFENSGVPYKTEEQLYPKGYANMKGILPGTEPDYKKPVPKYYPAVTPSKEEIDALKSANPNAEYFLINEGSNQYVMYVVQDLTTEECINIIQNLKDTGEIPENSEVTVTGDSNQYNYATIDPKGKTK</sequence>
<organism evidence="1 2">
    <name type="scientific">Candidatus Coprosoma intestinipullorum</name>
    <dbReference type="NCBI Taxonomy" id="2840752"/>
    <lineage>
        <taxon>Bacteria</taxon>
        <taxon>Bacillati</taxon>
        <taxon>Bacillota</taxon>
        <taxon>Bacillota incertae sedis</taxon>
        <taxon>Candidatus Coprosoma</taxon>
    </lineage>
</organism>
<dbReference type="Proteomes" id="UP000886786">
    <property type="component" value="Unassembled WGS sequence"/>
</dbReference>
<proteinExistence type="predicted"/>
<protein>
    <submittedName>
        <fullName evidence="1">Uncharacterized protein</fullName>
    </submittedName>
</protein>
<reference evidence="1" key="2">
    <citation type="journal article" date="2021" name="PeerJ">
        <title>Extensive microbial diversity within the chicken gut microbiome revealed by metagenomics and culture.</title>
        <authorList>
            <person name="Gilroy R."/>
            <person name="Ravi A."/>
            <person name="Getino M."/>
            <person name="Pursley I."/>
            <person name="Horton D.L."/>
            <person name="Alikhan N.F."/>
            <person name="Baker D."/>
            <person name="Gharbi K."/>
            <person name="Hall N."/>
            <person name="Watson M."/>
            <person name="Adriaenssens E.M."/>
            <person name="Foster-Nyarko E."/>
            <person name="Jarju S."/>
            <person name="Secka A."/>
            <person name="Antonio M."/>
            <person name="Oren A."/>
            <person name="Chaudhuri R.R."/>
            <person name="La Ragione R."/>
            <person name="Hildebrand F."/>
            <person name="Pallen M.J."/>
        </authorList>
    </citation>
    <scope>NUCLEOTIDE SEQUENCE</scope>
    <source>
        <strain evidence="1">CHK147-3167</strain>
    </source>
</reference>
<evidence type="ECO:0000313" key="2">
    <source>
        <dbReference type="Proteomes" id="UP000886786"/>
    </source>
</evidence>
<reference evidence="1" key="1">
    <citation type="submission" date="2020-10" db="EMBL/GenBank/DDBJ databases">
        <authorList>
            <person name="Gilroy R."/>
        </authorList>
    </citation>
    <scope>NUCLEOTIDE SEQUENCE</scope>
    <source>
        <strain evidence="1">CHK147-3167</strain>
    </source>
</reference>
<dbReference type="AlphaFoldDB" id="A0A9D0ZQA5"/>
<evidence type="ECO:0000313" key="1">
    <source>
        <dbReference type="EMBL" id="HIQ90518.1"/>
    </source>
</evidence>
<accession>A0A9D0ZQA5</accession>
<gene>
    <name evidence="1" type="ORF">IAB27_02675</name>
</gene>
<dbReference type="EMBL" id="DVFV01000049">
    <property type="protein sequence ID" value="HIQ90518.1"/>
    <property type="molecule type" value="Genomic_DNA"/>
</dbReference>
<comment type="caution">
    <text evidence="1">The sequence shown here is derived from an EMBL/GenBank/DDBJ whole genome shotgun (WGS) entry which is preliminary data.</text>
</comment>